<dbReference type="EMBL" id="GL379832">
    <property type="protein sequence ID" value="EGT51190.1"/>
    <property type="molecule type" value="Genomic_DNA"/>
</dbReference>
<evidence type="ECO:0000313" key="3">
    <source>
        <dbReference type="Proteomes" id="UP000008068"/>
    </source>
</evidence>
<feature type="domain" description="SPK" evidence="1">
    <location>
        <begin position="15"/>
        <end position="90"/>
    </location>
</feature>
<name>G0N2X8_CAEBE</name>
<sequence>MVKLSVERKAENEALVELFAEKCEEAEHPLNIDHEIKKFIETRGSDTHLNALKTFVQQYKETVRKITDKGKRARQLFCLGVFIHEDLMKEKKSGLRSKVLTQDSNLLVLTKVLWKLRRRGSDNAGAYHRYKKKEAVMLSSNPFG</sequence>
<evidence type="ECO:0000313" key="2">
    <source>
        <dbReference type="EMBL" id="EGT51190.1"/>
    </source>
</evidence>
<proteinExistence type="predicted"/>
<protein>
    <recommendedName>
        <fullName evidence="1">SPK domain-containing protein</fullName>
    </recommendedName>
</protein>
<dbReference type="Pfam" id="PF04435">
    <property type="entry name" value="SPK"/>
    <property type="match status" value="1"/>
</dbReference>
<keyword evidence="3" id="KW-1185">Reference proteome</keyword>
<accession>G0N2X8</accession>
<dbReference type="InterPro" id="IPR006570">
    <property type="entry name" value="SPK_dom"/>
</dbReference>
<reference evidence="3" key="1">
    <citation type="submission" date="2011-07" db="EMBL/GenBank/DDBJ databases">
        <authorList>
            <consortium name="Caenorhabditis brenneri Sequencing and Analysis Consortium"/>
            <person name="Wilson R.K."/>
        </authorList>
    </citation>
    <scope>NUCLEOTIDE SEQUENCE [LARGE SCALE GENOMIC DNA]</scope>
    <source>
        <strain evidence="3">PB2801</strain>
    </source>
</reference>
<evidence type="ECO:0000259" key="1">
    <source>
        <dbReference type="Pfam" id="PF04435"/>
    </source>
</evidence>
<gene>
    <name evidence="2" type="ORF">CAEBREN_18148</name>
</gene>
<dbReference type="Proteomes" id="UP000008068">
    <property type="component" value="Unassembled WGS sequence"/>
</dbReference>
<dbReference type="InParanoid" id="G0N2X8"/>
<dbReference type="AlphaFoldDB" id="G0N2X8"/>
<dbReference type="HOGENOM" id="CLU_1798149_0_0_1"/>
<organism evidence="3">
    <name type="scientific">Caenorhabditis brenneri</name>
    <name type="common">Nematode worm</name>
    <dbReference type="NCBI Taxonomy" id="135651"/>
    <lineage>
        <taxon>Eukaryota</taxon>
        <taxon>Metazoa</taxon>
        <taxon>Ecdysozoa</taxon>
        <taxon>Nematoda</taxon>
        <taxon>Chromadorea</taxon>
        <taxon>Rhabditida</taxon>
        <taxon>Rhabditina</taxon>
        <taxon>Rhabditomorpha</taxon>
        <taxon>Rhabditoidea</taxon>
        <taxon>Rhabditidae</taxon>
        <taxon>Peloderinae</taxon>
        <taxon>Caenorhabditis</taxon>
    </lineage>
</organism>